<dbReference type="GO" id="GO:0000156">
    <property type="term" value="F:phosphorelay response regulator activity"/>
    <property type="evidence" value="ECO:0007669"/>
    <property type="project" value="InterPro"/>
</dbReference>
<feature type="domain" description="HTH LytTR-type" evidence="3">
    <location>
        <begin position="131"/>
        <end position="204"/>
    </location>
</feature>
<dbReference type="Gene3D" id="2.40.50.1020">
    <property type="entry name" value="LytTr DNA-binding domain"/>
    <property type="match status" value="1"/>
</dbReference>
<dbReference type="SMART" id="SM00850">
    <property type="entry name" value="LytTR"/>
    <property type="match status" value="1"/>
</dbReference>
<proteinExistence type="predicted"/>
<dbReference type="PROSITE" id="PS50930">
    <property type="entry name" value="HTH_LYTTR"/>
    <property type="match status" value="1"/>
</dbReference>
<feature type="domain" description="Response regulatory" evidence="2">
    <location>
        <begin position="2"/>
        <end position="115"/>
    </location>
</feature>
<dbReference type="OrthoDB" id="2168082at2"/>
<reference evidence="4 5" key="1">
    <citation type="submission" date="2018-08" db="EMBL/GenBank/DDBJ databases">
        <title>Chitinophaga sp. K20C18050901, a novel bacterium isolated from forest soil.</title>
        <authorList>
            <person name="Wang C."/>
        </authorList>
    </citation>
    <scope>NUCLEOTIDE SEQUENCE [LARGE SCALE GENOMIC DNA]</scope>
    <source>
        <strain evidence="4 5">K20C18050901</strain>
    </source>
</reference>
<accession>A0A3E1NRZ2</accession>
<dbReference type="SUPFAM" id="SSF52172">
    <property type="entry name" value="CheY-like"/>
    <property type="match status" value="1"/>
</dbReference>
<dbReference type="InterPro" id="IPR011006">
    <property type="entry name" value="CheY-like_superfamily"/>
</dbReference>
<organism evidence="4 5">
    <name type="scientific">Chitinophaga silvisoli</name>
    <dbReference type="NCBI Taxonomy" id="2291814"/>
    <lineage>
        <taxon>Bacteria</taxon>
        <taxon>Pseudomonadati</taxon>
        <taxon>Bacteroidota</taxon>
        <taxon>Chitinophagia</taxon>
        <taxon>Chitinophagales</taxon>
        <taxon>Chitinophagaceae</taxon>
        <taxon>Chitinophaga</taxon>
    </lineage>
</organism>
<evidence type="ECO:0000259" key="2">
    <source>
        <dbReference type="PROSITE" id="PS50110"/>
    </source>
</evidence>
<dbReference type="InterPro" id="IPR046947">
    <property type="entry name" value="LytR-like"/>
</dbReference>
<dbReference type="InterPro" id="IPR007492">
    <property type="entry name" value="LytTR_DNA-bd_dom"/>
</dbReference>
<dbReference type="Pfam" id="PF00072">
    <property type="entry name" value="Response_reg"/>
    <property type="match status" value="1"/>
</dbReference>
<dbReference type="PROSITE" id="PS50110">
    <property type="entry name" value="RESPONSE_REGULATORY"/>
    <property type="match status" value="1"/>
</dbReference>
<comment type="caution">
    <text evidence="4">The sequence shown here is derived from an EMBL/GenBank/DDBJ whole genome shotgun (WGS) entry which is preliminary data.</text>
</comment>
<dbReference type="PANTHER" id="PTHR37299">
    <property type="entry name" value="TRANSCRIPTIONAL REGULATOR-RELATED"/>
    <property type="match status" value="1"/>
</dbReference>
<dbReference type="EMBL" id="QTJV01000020">
    <property type="protein sequence ID" value="RFM30682.1"/>
    <property type="molecule type" value="Genomic_DNA"/>
</dbReference>
<dbReference type="SMART" id="SM00448">
    <property type="entry name" value="REC"/>
    <property type="match status" value="1"/>
</dbReference>
<evidence type="ECO:0000259" key="3">
    <source>
        <dbReference type="PROSITE" id="PS50930"/>
    </source>
</evidence>
<evidence type="ECO:0000313" key="5">
    <source>
        <dbReference type="Proteomes" id="UP000261174"/>
    </source>
</evidence>
<evidence type="ECO:0000313" key="4">
    <source>
        <dbReference type="EMBL" id="RFM30682.1"/>
    </source>
</evidence>
<dbReference type="Proteomes" id="UP000261174">
    <property type="component" value="Unassembled WGS sequence"/>
</dbReference>
<dbReference type="AlphaFoldDB" id="A0A3E1NRZ2"/>
<gene>
    <name evidence="4" type="ORF">DXN04_32595</name>
</gene>
<dbReference type="Gene3D" id="3.40.50.2300">
    <property type="match status" value="1"/>
</dbReference>
<keyword evidence="5" id="KW-1185">Reference proteome</keyword>
<keyword evidence="4" id="KW-0238">DNA-binding</keyword>
<dbReference type="PANTHER" id="PTHR37299:SF1">
    <property type="entry name" value="STAGE 0 SPORULATION PROTEIN A HOMOLOG"/>
    <property type="match status" value="1"/>
</dbReference>
<dbReference type="InterPro" id="IPR001789">
    <property type="entry name" value="Sig_transdc_resp-reg_receiver"/>
</dbReference>
<dbReference type="Pfam" id="PF04397">
    <property type="entry name" value="LytTR"/>
    <property type="match status" value="1"/>
</dbReference>
<dbReference type="GO" id="GO:0003677">
    <property type="term" value="F:DNA binding"/>
    <property type="evidence" value="ECO:0007669"/>
    <property type="project" value="UniProtKB-KW"/>
</dbReference>
<keyword evidence="1" id="KW-0597">Phosphoprotein</keyword>
<evidence type="ECO:0000256" key="1">
    <source>
        <dbReference type="PROSITE-ProRule" id="PRU00169"/>
    </source>
</evidence>
<protein>
    <submittedName>
        <fullName evidence="4">DNA-binding response regulator</fullName>
    </submittedName>
</protein>
<feature type="modified residue" description="4-aspartylphosphate" evidence="1">
    <location>
        <position position="55"/>
    </location>
</feature>
<dbReference type="RefSeq" id="WP_116857615.1">
    <property type="nucleotide sequence ID" value="NZ_QTJV01000020.1"/>
</dbReference>
<sequence length="239" mass="27320">MQILIIEDEVKTAKALAAMIRLISPDADIVATLQSVKSAVAWFATHDQPELIFMDIQLADGICFDIFKETEIRAPVIFCTAYDEFALESFRANGVDYILKPFTQDTLAAALHKVRQLKQFFSAPVAGKSSFLVFTDNRYTAIPIDHIAYFFIRLDMPAICTFDGRTYFVQQSLDHISTVVPPGQFYRVNRQYLVNFDAVKEVEPYYARKLLVHLKVPIPDQIILNKNNTTAFMKWLNDH</sequence>
<name>A0A3E1NRZ2_9BACT</name>